<organism evidence="1 2">
    <name type="scientific">Candidatus Harrisonbacteria bacterium CG10_big_fil_rev_8_21_14_0_10_44_23</name>
    <dbReference type="NCBI Taxonomy" id="1974585"/>
    <lineage>
        <taxon>Bacteria</taxon>
        <taxon>Candidatus Harrisoniibacteriota</taxon>
    </lineage>
</organism>
<sequence>MPFVDIVSRIGDMDPQLAIALYRQPDGDVILSVGLAGRMGVLDFEPADNSPILSGREGLETRSSVEFCTSGGRSPHTHRALVALMDAIKKDNEERPISP</sequence>
<dbReference type="AlphaFoldDB" id="A0A2H0UQ02"/>
<reference evidence="2" key="1">
    <citation type="submission" date="2017-09" db="EMBL/GenBank/DDBJ databases">
        <title>Depth-based differentiation of microbial function through sediment-hosted aquifers and enrichment of novel symbionts in the deep terrestrial subsurface.</title>
        <authorList>
            <person name="Probst A.J."/>
            <person name="Ladd B."/>
            <person name="Jarett J.K."/>
            <person name="Geller-Mcgrath D.E."/>
            <person name="Sieber C.M.K."/>
            <person name="Emerson J.B."/>
            <person name="Anantharaman K."/>
            <person name="Thomas B.C."/>
            <person name="Malmstrom R."/>
            <person name="Stieglmeier M."/>
            <person name="Klingl A."/>
            <person name="Woyke T."/>
            <person name="Ryan C.M."/>
            <person name="Banfield J.F."/>
        </authorList>
    </citation>
    <scope>NUCLEOTIDE SEQUENCE [LARGE SCALE GENOMIC DNA]</scope>
</reference>
<protein>
    <submittedName>
        <fullName evidence="1">Uncharacterized protein</fullName>
    </submittedName>
</protein>
<proteinExistence type="predicted"/>
<comment type="caution">
    <text evidence="1">The sequence shown here is derived from an EMBL/GenBank/DDBJ whole genome shotgun (WGS) entry which is preliminary data.</text>
</comment>
<evidence type="ECO:0000313" key="1">
    <source>
        <dbReference type="EMBL" id="PIR88464.1"/>
    </source>
</evidence>
<dbReference type="Proteomes" id="UP000229615">
    <property type="component" value="Unassembled WGS sequence"/>
</dbReference>
<name>A0A2H0UQ02_9BACT</name>
<dbReference type="EMBL" id="PFBB01000023">
    <property type="protein sequence ID" value="PIR88464.1"/>
    <property type="molecule type" value="Genomic_DNA"/>
</dbReference>
<accession>A0A2H0UQ02</accession>
<evidence type="ECO:0000313" key="2">
    <source>
        <dbReference type="Proteomes" id="UP000229615"/>
    </source>
</evidence>
<gene>
    <name evidence="1" type="ORF">COU09_02205</name>
</gene>